<dbReference type="GO" id="GO:0016705">
    <property type="term" value="F:oxidoreductase activity, acting on paired donors, with incorporation or reduction of molecular oxygen"/>
    <property type="evidence" value="ECO:0007669"/>
    <property type="project" value="InterPro"/>
</dbReference>
<evidence type="ECO:0008006" key="11">
    <source>
        <dbReference type="Google" id="ProtNLM"/>
    </source>
</evidence>
<dbReference type="InterPro" id="IPR001128">
    <property type="entry name" value="Cyt_P450"/>
</dbReference>
<reference evidence="9" key="1">
    <citation type="submission" date="2023-01" db="EMBL/GenBank/DDBJ databases">
        <authorList>
            <person name="Van Ghelder C."/>
            <person name="Rancurel C."/>
        </authorList>
    </citation>
    <scope>NUCLEOTIDE SEQUENCE</scope>
    <source>
        <strain evidence="9">CNCM I-4278</strain>
    </source>
</reference>
<evidence type="ECO:0000256" key="6">
    <source>
        <dbReference type="ARBA" id="ARBA00023004"/>
    </source>
</evidence>
<dbReference type="CDD" id="cd11041">
    <property type="entry name" value="CYP503A1-like"/>
    <property type="match status" value="1"/>
</dbReference>
<name>A0A9W4XI77_9PLEO</name>
<dbReference type="PRINTS" id="PR00465">
    <property type="entry name" value="EP450IV"/>
</dbReference>
<evidence type="ECO:0000256" key="5">
    <source>
        <dbReference type="ARBA" id="ARBA00023002"/>
    </source>
</evidence>
<keyword evidence="8" id="KW-0812">Transmembrane</keyword>
<gene>
    <name evidence="9" type="ORF">PDIGIT_LOCUS5932</name>
</gene>
<sequence>MATSTTESGDFSIANAANMSPLSAYQVLAAVFLGYVALNRYQYWKKTPKVMPLGFGSLPWLGPWIGTVRLLRDPVKLIREGMAKSNNGLMRIATIQGEYILVSDRNKVAEYLRAPDSVLNAQEGANDQQQIPFTMGYGVGHRTYHTPVVRGPITQSINAWTPLLVDECCQSLEEMIGSPRDHKAIALYDVIAMTVGRMANRVYVGTDFCRNKEYLSNAADYAQAVVITSEMIRPFPSWFKGILVRFMPVMRHRKAGERFLGPYIQERLNGKLDEFGEKPTDLVQRLIDAAPPIERTVPQLAERVMALNVASIHTTTMTLTSVLYTLAAEREKYQEVLRNEVLENLEDGQVTVKTLGNLPKMESFLRESGRFNNNGLMAMQRNVKKDFTFSDGTVLPAGAKVGALTLALHRDPEVYENPDVFDGFRFLQSGPSVSKPSTLVNTRASLHVFGHGRHPCPGRFLAVHEMKIIFSTLLLQYNWELAPGTEPKTFYIATMFVPDTKLKVGVNLVTEG</sequence>
<comment type="caution">
    <text evidence="9">The sequence shown here is derived from an EMBL/GenBank/DDBJ whole genome shotgun (WGS) entry which is preliminary data.</text>
</comment>
<accession>A0A9W4XI77</accession>
<dbReference type="GO" id="GO:0020037">
    <property type="term" value="F:heme binding"/>
    <property type="evidence" value="ECO:0007669"/>
    <property type="project" value="InterPro"/>
</dbReference>
<evidence type="ECO:0000256" key="3">
    <source>
        <dbReference type="ARBA" id="ARBA00010617"/>
    </source>
</evidence>
<dbReference type="OrthoDB" id="1844152at2759"/>
<proteinExistence type="inferred from homology"/>
<dbReference type="GO" id="GO:0005506">
    <property type="term" value="F:iron ion binding"/>
    <property type="evidence" value="ECO:0007669"/>
    <property type="project" value="InterPro"/>
</dbReference>
<evidence type="ECO:0000256" key="2">
    <source>
        <dbReference type="ARBA" id="ARBA00004685"/>
    </source>
</evidence>
<dbReference type="AlphaFoldDB" id="A0A9W4XI77"/>
<keyword evidence="5" id="KW-0560">Oxidoreductase</keyword>
<keyword evidence="8" id="KW-0472">Membrane</keyword>
<dbReference type="GO" id="GO:0004497">
    <property type="term" value="F:monooxygenase activity"/>
    <property type="evidence" value="ECO:0007669"/>
    <property type="project" value="InterPro"/>
</dbReference>
<keyword evidence="7" id="KW-0349">Heme</keyword>
<keyword evidence="4 7" id="KW-0479">Metal-binding</keyword>
<evidence type="ECO:0000256" key="8">
    <source>
        <dbReference type="SAM" id="Phobius"/>
    </source>
</evidence>
<comment type="pathway">
    <text evidence="2">Mycotoxin biosynthesis.</text>
</comment>
<dbReference type="InterPro" id="IPR036396">
    <property type="entry name" value="Cyt_P450_sf"/>
</dbReference>
<evidence type="ECO:0000256" key="1">
    <source>
        <dbReference type="ARBA" id="ARBA00001971"/>
    </source>
</evidence>
<dbReference type="Pfam" id="PF00067">
    <property type="entry name" value="p450"/>
    <property type="match status" value="1"/>
</dbReference>
<feature type="transmembrane region" description="Helical" evidence="8">
    <location>
        <begin position="20"/>
        <end position="38"/>
    </location>
</feature>
<dbReference type="SUPFAM" id="SSF48264">
    <property type="entry name" value="Cytochrome P450"/>
    <property type="match status" value="1"/>
</dbReference>
<comment type="similarity">
    <text evidence="3">Belongs to the cytochrome P450 family.</text>
</comment>
<keyword evidence="6 7" id="KW-0408">Iron</keyword>
<dbReference type="EMBL" id="CAOQHR010000003">
    <property type="protein sequence ID" value="CAI6332899.1"/>
    <property type="molecule type" value="Genomic_DNA"/>
</dbReference>
<protein>
    <recommendedName>
        <fullName evidence="11">Cytochrome P450</fullName>
    </recommendedName>
</protein>
<evidence type="ECO:0000256" key="7">
    <source>
        <dbReference type="PIRSR" id="PIRSR602403-1"/>
    </source>
</evidence>
<keyword evidence="8" id="KW-1133">Transmembrane helix</keyword>
<evidence type="ECO:0000313" key="9">
    <source>
        <dbReference type="EMBL" id="CAI6332899.1"/>
    </source>
</evidence>
<evidence type="ECO:0000313" key="10">
    <source>
        <dbReference type="Proteomes" id="UP001152607"/>
    </source>
</evidence>
<evidence type="ECO:0000256" key="4">
    <source>
        <dbReference type="ARBA" id="ARBA00022723"/>
    </source>
</evidence>
<keyword evidence="10" id="KW-1185">Reference proteome</keyword>
<dbReference type="Gene3D" id="1.10.630.10">
    <property type="entry name" value="Cytochrome P450"/>
    <property type="match status" value="1"/>
</dbReference>
<dbReference type="Proteomes" id="UP001152607">
    <property type="component" value="Unassembled WGS sequence"/>
</dbReference>
<feature type="transmembrane region" description="Helical" evidence="8">
    <location>
        <begin position="50"/>
        <end position="71"/>
    </location>
</feature>
<organism evidence="9 10">
    <name type="scientific">Periconia digitata</name>
    <dbReference type="NCBI Taxonomy" id="1303443"/>
    <lineage>
        <taxon>Eukaryota</taxon>
        <taxon>Fungi</taxon>
        <taxon>Dikarya</taxon>
        <taxon>Ascomycota</taxon>
        <taxon>Pezizomycotina</taxon>
        <taxon>Dothideomycetes</taxon>
        <taxon>Pleosporomycetidae</taxon>
        <taxon>Pleosporales</taxon>
        <taxon>Massarineae</taxon>
        <taxon>Periconiaceae</taxon>
        <taxon>Periconia</taxon>
    </lineage>
</organism>
<dbReference type="PANTHER" id="PTHR46206">
    <property type="entry name" value="CYTOCHROME P450"/>
    <property type="match status" value="1"/>
</dbReference>
<feature type="binding site" description="axial binding residue" evidence="7">
    <location>
        <position position="456"/>
    </location>
    <ligand>
        <name>heme</name>
        <dbReference type="ChEBI" id="CHEBI:30413"/>
    </ligand>
    <ligandPart>
        <name>Fe</name>
        <dbReference type="ChEBI" id="CHEBI:18248"/>
    </ligandPart>
</feature>
<comment type="cofactor">
    <cofactor evidence="1 7">
        <name>heme</name>
        <dbReference type="ChEBI" id="CHEBI:30413"/>
    </cofactor>
</comment>
<dbReference type="InterPro" id="IPR002403">
    <property type="entry name" value="Cyt_P450_E_grp-IV"/>
</dbReference>